<reference evidence="1" key="2">
    <citation type="submission" date="2023-07" db="EMBL/GenBank/DDBJ databases">
        <authorList>
            <consortium name="Lawrence Berkeley National Laboratory"/>
            <person name="Haridas S."/>
            <person name="Hensen N."/>
            <person name="Bonometti L."/>
            <person name="Westerberg I."/>
            <person name="Brannstrom I.O."/>
            <person name="Guillou S."/>
            <person name="Cros-Aarteil S."/>
            <person name="Calhoun S."/>
            <person name="Kuo A."/>
            <person name="Mondo S."/>
            <person name="Pangilinan J."/>
            <person name="Riley R."/>
            <person name="LaButti K."/>
            <person name="Andreopoulos B."/>
            <person name="Lipzen A."/>
            <person name="Chen C."/>
            <person name="Yanf M."/>
            <person name="Daum C."/>
            <person name="Ng V."/>
            <person name="Clum A."/>
            <person name="Steindorff A."/>
            <person name="Ohm R."/>
            <person name="Martin F."/>
            <person name="Silar P."/>
            <person name="Natvig D."/>
            <person name="Lalanne C."/>
            <person name="Gautier V."/>
            <person name="Ament-velasquez S.L."/>
            <person name="Kruys A."/>
            <person name="Hutchinson M.I."/>
            <person name="Powell A.J."/>
            <person name="Barry K."/>
            <person name="Miller A.N."/>
            <person name="Grigoriev I.V."/>
            <person name="Debuchy R."/>
            <person name="Gladieux P."/>
            <person name="Thoren M.H."/>
            <person name="Johannesson H."/>
        </authorList>
    </citation>
    <scope>NUCLEOTIDE SEQUENCE</scope>
    <source>
        <strain evidence="1">FGSC 1904</strain>
    </source>
</reference>
<protein>
    <submittedName>
        <fullName evidence="1">Uncharacterized protein</fullName>
    </submittedName>
</protein>
<reference evidence="1" key="1">
    <citation type="journal article" date="2023" name="Mol. Phylogenet. Evol.">
        <title>Genome-scale phylogeny and comparative genomics of the fungal order Sordariales.</title>
        <authorList>
            <person name="Hensen N."/>
            <person name="Bonometti L."/>
            <person name="Westerberg I."/>
            <person name="Brannstrom I.O."/>
            <person name="Guillou S."/>
            <person name="Cros-Aarteil S."/>
            <person name="Calhoun S."/>
            <person name="Haridas S."/>
            <person name="Kuo A."/>
            <person name="Mondo S."/>
            <person name="Pangilinan J."/>
            <person name="Riley R."/>
            <person name="LaButti K."/>
            <person name="Andreopoulos B."/>
            <person name="Lipzen A."/>
            <person name="Chen C."/>
            <person name="Yan M."/>
            <person name="Daum C."/>
            <person name="Ng V."/>
            <person name="Clum A."/>
            <person name="Steindorff A."/>
            <person name="Ohm R.A."/>
            <person name="Martin F."/>
            <person name="Silar P."/>
            <person name="Natvig D.O."/>
            <person name="Lalanne C."/>
            <person name="Gautier V."/>
            <person name="Ament-Velasquez S.L."/>
            <person name="Kruys A."/>
            <person name="Hutchinson M.I."/>
            <person name="Powell A.J."/>
            <person name="Barry K."/>
            <person name="Miller A.N."/>
            <person name="Grigoriev I.V."/>
            <person name="Debuchy R."/>
            <person name="Gladieux P."/>
            <person name="Hiltunen Thoren M."/>
            <person name="Johannesson H."/>
        </authorList>
    </citation>
    <scope>NUCLEOTIDE SEQUENCE</scope>
    <source>
        <strain evidence="1">FGSC 1904</strain>
    </source>
</reference>
<sequence>MFRGMQYRSTCNPIPSSRTVQHLCSSFLCQHFCSFLLFLMLRCSPRFLGCNRRASVASFPLNCLGSTIIGSTGSGRKETRLLRDRHRVRSQARPWVASFMQLGSSRRTVISIMLLRSIGLPGTRSLCVTVMWNKPNFTASRSRTVATACRDPSLPMQFPRYSNKHEKNVLFHVRHEFANTADPEGVEGLRRPGFLALSYIHFQISQGPRA</sequence>
<comment type="caution">
    <text evidence="1">The sequence shown here is derived from an EMBL/GenBank/DDBJ whole genome shotgun (WGS) entry which is preliminary data.</text>
</comment>
<name>A0AAE0UES6_SORBR</name>
<gene>
    <name evidence="1" type="ORF">B0T20DRAFT_152766</name>
</gene>
<dbReference type="EMBL" id="JAUTDP010000003">
    <property type="protein sequence ID" value="KAK3400764.1"/>
    <property type="molecule type" value="Genomic_DNA"/>
</dbReference>
<organism evidence="1 2">
    <name type="scientific">Sordaria brevicollis</name>
    <dbReference type="NCBI Taxonomy" id="83679"/>
    <lineage>
        <taxon>Eukaryota</taxon>
        <taxon>Fungi</taxon>
        <taxon>Dikarya</taxon>
        <taxon>Ascomycota</taxon>
        <taxon>Pezizomycotina</taxon>
        <taxon>Sordariomycetes</taxon>
        <taxon>Sordariomycetidae</taxon>
        <taxon>Sordariales</taxon>
        <taxon>Sordariaceae</taxon>
        <taxon>Sordaria</taxon>
    </lineage>
</organism>
<evidence type="ECO:0000313" key="1">
    <source>
        <dbReference type="EMBL" id="KAK3400764.1"/>
    </source>
</evidence>
<dbReference type="AlphaFoldDB" id="A0AAE0UES6"/>
<accession>A0AAE0UES6</accession>
<proteinExistence type="predicted"/>
<dbReference type="Proteomes" id="UP001281003">
    <property type="component" value="Unassembled WGS sequence"/>
</dbReference>
<evidence type="ECO:0000313" key="2">
    <source>
        <dbReference type="Proteomes" id="UP001281003"/>
    </source>
</evidence>
<keyword evidence="2" id="KW-1185">Reference proteome</keyword>